<dbReference type="InParanoid" id="A0A0Q3JW15"/>
<protein>
    <submittedName>
        <fullName evidence="2 3">Uncharacterized protein</fullName>
    </submittedName>
</protein>
<accession>A0A0Q3JW15</accession>
<gene>
    <name evidence="2" type="ORF">BRADI_1g27995v3</name>
</gene>
<evidence type="ECO:0000313" key="3">
    <source>
        <dbReference type="EnsemblPlants" id="KQK16284"/>
    </source>
</evidence>
<dbReference type="EnsemblPlants" id="KQK16284">
    <property type="protein sequence ID" value="KQK16284"/>
    <property type="gene ID" value="BRADI_1g27995v3"/>
</dbReference>
<evidence type="ECO:0000313" key="4">
    <source>
        <dbReference type="Proteomes" id="UP000008810"/>
    </source>
</evidence>
<sequence length="221" mass="23741">MHHQSSNFVLTVQFLSSYSQNAHPGHSLPYPPPVPPPSRVPILTFPTTVVAESPPSSLAPLQASFLILLLSSPSVASLPRAGRHCLPLSLPNQHAPPCSPMNRLSPGTHRSRSSSCGRDGAPPSLLGFVGGARHLRYRHYPPSRPPMRPSSFCCPVDLPDLPTPVTVLPDHQCCLAVGPPRLCSAVTALGIESIGFLSPATLLFIELLILTCSWLYDAWNI</sequence>
<dbReference type="AlphaFoldDB" id="A0A0Q3JW15"/>
<reference evidence="3" key="3">
    <citation type="submission" date="2018-08" db="UniProtKB">
        <authorList>
            <consortium name="EnsemblPlants"/>
        </authorList>
    </citation>
    <scope>IDENTIFICATION</scope>
    <source>
        <strain evidence="3">cv. Bd21</strain>
    </source>
</reference>
<proteinExistence type="predicted"/>
<reference evidence="2 3" key="1">
    <citation type="journal article" date="2010" name="Nature">
        <title>Genome sequencing and analysis of the model grass Brachypodium distachyon.</title>
        <authorList>
            <consortium name="International Brachypodium Initiative"/>
        </authorList>
    </citation>
    <scope>NUCLEOTIDE SEQUENCE [LARGE SCALE GENOMIC DNA]</scope>
    <source>
        <strain evidence="2 3">Bd21</strain>
    </source>
</reference>
<keyword evidence="4" id="KW-1185">Reference proteome</keyword>
<dbReference type="EMBL" id="CM000880">
    <property type="protein sequence ID" value="KQK16284.2"/>
    <property type="molecule type" value="Genomic_DNA"/>
</dbReference>
<name>A0A0Q3JW15_BRADI</name>
<evidence type="ECO:0000256" key="1">
    <source>
        <dbReference type="SAM" id="MobiDB-lite"/>
    </source>
</evidence>
<dbReference type="Proteomes" id="UP000008810">
    <property type="component" value="Chromosome 1"/>
</dbReference>
<dbReference type="Gramene" id="KQK16284">
    <property type="protein sequence ID" value="KQK16284"/>
    <property type="gene ID" value="BRADI_1g27995v3"/>
</dbReference>
<feature type="region of interest" description="Disordered" evidence="1">
    <location>
        <begin position="97"/>
        <end position="121"/>
    </location>
</feature>
<reference evidence="2" key="2">
    <citation type="submission" date="2017-06" db="EMBL/GenBank/DDBJ databases">
        <title>WGS assembly of Brachypodium distachyon.</title>
        <authorList>
            <consortium name="The International Brachypodium Initiative"/>
            <person name="Lucas S."/>
            <person name="Harmon-Smith M."/>
            <person name="Lail K."/>
            <person name="Tice H."/>
            <person name="Grimwood J."/>
            <person name="Bruce D."/>
            <person name="Barry K."/>
            <person name="Shu S."/>
            <person name="Lindquist E."/>
            <person name="Wang M."/>
            <person name="Pitluck S."/>
            <person name="Vogel J.P."/>
            <person name="Garvin D.F."/>
            <person name="Mockler T.C."/>
            <person name="Schmutz J."/>
            <person name="Rokhsar D."/>
            <person name="Bevan M.W."/>
        </authorList>
    </citation>
    <scope>NUCLEOTIDE SEQUENCE</scope>
    <source>
        <strain evidence="2">Bd21</strain>
    </source>
</reference>
<evidence type="ECO:0000313" key="2">
    <source>
        <dbReference type="EMBL" id="KQK16284.2"/>
    </source>
</evidence>
<organism evidence="2">
    <name type="scientific">Brachypodium distachyon</name>
    <name type="common">Purple false brome</name>
    <name type="synonym">Trachynia distachya</name>
    <dbReference type="NCBI Taxonomy" id="15368"/>
    <lineage>
        <taxon>Eukaryota</taxon>
        <taxon>Viridiplantae</taxon>
        <taxon>Streptophyta</taxon>
        <taxon>Embryophyta</taxon>
        <taxon>Tracheophyta</taxon>
        <taxon>Spermatophyta</taxon>
        <taxon>Magnoliopsida</taxon>
        <taxon>Liliopsida</taxon>
        <taxon>Poales</taxon>
        <taxon>Poaceae</taxon>
        <taxon>BOP clade</taxon>
        <taxon>Pooideae</taxon>
        <taxon>Stipodae</taxon>
        <taxon>Brachypodieae</taxon>
        <taxon>Brachypodium</taxon>
    </lineage>
</organism>